<dbReference type="SUPFAM" id="SSF63825">
    <property type="entry name" value="YWTD domain"/>
    <property type="match status" value="1"/>
</dbReference>
<keyword evidence="3" id="KW-0272">Extracellular matrix</keyword>
<dbReference type="InterPro" id="IPR009017">
    <property type="entry name" value="GFP"/>
</dbReference>
<feature type="repeat" description="LDL-receptor class B" evidence="13">
    <location>
        <begin position="1187"/>
        <end position="1231"/>
    </location>
</feature>
<dbReference type="Pfam" id="PF06119">
    <property type="entry name" value="NIDO"/>
    <property type="match status" value="1"/>
</dbReference>
<dbReference type="FunFam" id="2.120.10.30:FF:000241">
    <property type="entry name" value="Low-density lipoprotein receptor-related protein 6"/>
    <property type="match status" value="1"/>
</dbReference>
<dbReference type="PROSITE" id="PS00484">
    <property type="entry name" value="THYROGLOBULIN_1_1"/>
    <property type="match status" value="4"/>
</dbReference>
<evidence type="ECO:0000256" key="8">
    <source>
        <dbReference type="ARBA" id="ARBA00022869"/>
    </source>
</evidence>
<dbReference type="PANTHER" id="PTHR12352">
    <property type="entry name" value="SECRETED MODULAR CALCIUM-BINDING PROTEIN"/>
    <property type="match status" value="1"/>
</dbReference>
<keyword evidence="22" id="KW-1185">Reference proteome</keyword>
<dbReference type="SUPFAM" id="SSF57184">
    <property type="entry name" value="Growth factor receptor domain"/>
    <property type="match status" value="1"/>
</dbReference>
<keyword evidence="10 14" id="KW-1015">Disulfide bond</keyword>
<evidence type="ECO:0000259" key="20">
    <source>
        <dbReference type="PROSITE" id="PS51220"/>
    </source>
</evidence>
<keyword evidence="5 16" id="KW-0732">Signal</keyword>
<dbReference type="PROSITE" id="PS51120">
    <property type="entry name" value="LDLRB"/>
    <property type="match status" value="3"/>
</dbReference>
<keyword evidence="8" id="KW-0084">Basement membrane</keyword>
<evidence type="ECO:0000256" key="7">
    <source>
        <dbReference type="ARBA" id="ARBA00022837"/>
    </source>
</evidence>
<name>A0A8C6KI24_NOTFU</name>
<accession>A0A8C6KI24</accession>
<feature type="chain" id="PRO_5034081006" evidence="16">
    <location>
        <begin position="24"/>
        <end position="1323"/>
    </location>
</feature>
<comment type="subcellular location">
    <subcellularLocation>
        <location evidence="1">Secreted</location>
        <location evidence="1">Extracellular space</location>
        <location evidence="1">Extracellular matrix</location>
        <location evidence="1">Basement membrane</location>
    </subcellularLocation>
</comment>
<dbReference type="PROSITE" id="PS51162">
    <property type="entry name" value="THYROGLOBULIN_1_2"/>
    <property type="match status" value="4"/>
</dbReference>
<dbReference type="SMART" id="SM00135">
    <property type="entry name" value="LY"/>
    <property type="match status" value="4"/>
</dbReference>
<dbReference type="Gene3D" id="2.10.25.10">
    <property type="entry name" value="Laminin"/>
    <property type="match status" value="3"/>
</dbReference>
<feature type="domain" description="EGF-like" evidence="17">
    <location>
        <begin position="586"/>
        <end position="627"/>
    </location>
</feature>
<feature type="repeat" description="LDL-receptor class B" evidence="13">
    <location>
        <begin position="1100"/>
        <end position="1143"/>
    </location>
</feature>
<protein>
    <submittedName>
        <fullName evidence="21">Nidogen 2</fullName>
    </submittedName>
</protein>
<evidence type="ECO:0000256" key="9">
    <source>
        <dbReference type="ARBA" id="ARBA00022889"/>
    </source>
</evidence>
<feature type="domain" description="Thyroglobulin type-1" evidence="19">
    <location>
        <begin position="961"/>
        <end position="1029"/>
    </location>
</feature>
<evidence type="ECO:0000256" key="10">
    <source>
        <dbReference type="ARBA" id="ARBA00023157"/>
    </source>
</evidence>
<dbReference type="PROSITE" id="PS01186">
    <property type="entry name" value="EGF_2"/>
    <property type="match status" value="3"/>
</dbReference>
<dbReference type="SMART" id="SM00181">
    <property type="entry name" value="EGF"/>
    <property type="match status" value="4"/>
</dbReference>
<evidence type="ECO:0000256" key="2">
    <source>
        <dbReference type="ARBA" id="ARBA00022525"/>
    </source>
</evidence>
<feature type="repeat" description="LDL-receptor class B" evidence="13">
    <location>
        <begin position="1144"/>
        <end position="1186"/>
    </location>
</feature>
<dbReference type="CDD" id="cd00054">
    <property type="entry name" value="EGF_CA"/>
    <property type="match status" value="3"/>
</dbReference>
<dbReference type="SMART" id="SM00179">
    <property type="entry name" value="EGF_CA"/>
    <property type="match status" value="2"/>
</dbReference>
<feature type="region of interest" description="Disordered" evidence="15">
    <location>
        <begin position="794"/>
        <end position="835"/>
    </location>
</feature>
<dbReference type="SMART" id="SM00539">
    <property type="entry name" value="NIDO"/>
    <property type="match status" value="1"/>
</dbReference>
<reference evidence="21" key="2">
    <citation type="submission" date="2025-08" db="UniProtKB">
        <authorList>
            <consortium name="Ensembl"/>
        </authorList>
    </citation>
    <scope>IDENTIFICATION</scope>
</reference>
<evidence type="ECO:0000259" key="19">
    <source>
        <dbReference type="PROSITE" id="PS51162"/>
    </source>
</evidence>
<proteinExistence type="predicted"/>
<dbReference type="Pfam" id="PF07645">
    <property type="entry name" value="EGF_CA"/>
    <property type="match status" value="1"/>
</dbReference>
<dbReference type="GO" id="GO:0005604">
    <property type="term" value="C:basement membrane"/>
    <property type="evidence" value="ECO:0007669"/>
    <property type="project" value="UniProtKB-SubCell"/>
</dbReference>
<reference evidence="21" key="3">
    <citation type="submission" date="2025-09" db="UniProtKB">
        <authorList>
            <consortium name="Ensembl"/>
        </authorList>
    </citation>
    <scope>IDENTIFICATION</scope>
</reference>
<evidence type="ECO:0000256" key="14">
    <source>
        <dbReference type="PROSITE-ProRule" id="PRU00500"/>
    </source>
</evidence>
<dbReference type="InterPro" id="IPR009030">
    <property type="entry name" value="Growth_fac_rcpt_cys_sf"/>
</dbReference>
<dbReference type="CDD" id="cd00255">
    <property type="entry name" value="nidG2"/>
    <property type="match status" value="1"/>
</dbReference>
<dbReference type="PROSITE" id="PS50026">
    <property type="entry name" value="EGF_3"/>
    <property type="match status" value="3"/>
</dbReference>
<feature type="domain" description="Thyroglobulin type-1" evidence="19">
    <location>
        <begin position="742"/>
        <end position="809"/>
    </location>
</feature>
<dbReference type="InterPro" id="IPR000716">
    <property type="entry name" value="Thyroglobulin_1"/>
</dbReference>
<evidence type="ECO:0000259" key="17">
    <source>
        <dbReference type="PROSITE" id="PS50026"/>
    </source>
</evidence>
<feature type="disulfide bond" evidence="14">
    <location>
        <begin position="893"/>
        <end position="912"/>
    </location>
</feature>
<dbReference type="Pfam" id="PF12947">
    <property type="entry name" value="EGF_3"/>
    <property type="match status" value="2"/>
</dbReference>
<dbReference type="Ensembl" id="ENSNFUT00015004332.1">
    <property type="protein sequence ID" value="ENSNFUP00015004101.1"/>
    <property type="gene ID" value="ENSNFUG00015001959.1"/>
</dbReference>
<dbReference type="Gene3D" id="2.120.10.30">
    <property type="entry name" value="TolB, C-terminal domain"/>
    <property type="match status" value="1"/>
</dbReference>
<dbReference type="InterPro" id="IPR000742">
    <property type="entry name" value="EGF"/>
</dbReference>
<evidence type="ECO:0000256" key="4">
    <source>
        <dbReference type="ARBA" id="ARBA00022536"/>
    </source>
</evidence>
<keyword evidence="2" id="KW-0964">Secreted</keyword>
<keyword evidence="9" id="KW-0130">Cell adhesion</keyword>
<dbReference type="InterPro" id="IPR001881">
    <property type="entry name" value="EGF-like_Ca-bd_dom"/>
</dbReference>
<feature type="compositionally biased region" description="Basic and acidic residues" evidence="15">
    <location>
        <begin position="807"/>
        <end position="826"/>
    </location>
</feature>
<evidence type="ECO:0000256" key="11">
    <source>
        <dbReference type="ARBA" id="ARBA00023180"/>
    </source>
</evidence>
<evidence type="ECO:0000256" key="16">
    <source>
        <dbReference type="SAM" id="SignalP"/>
    </source>
</evidence>
<dbReference type="InterPro" id="IPR049883">
    <property type="entry name" value="NOTCH1_EGF-like"/>
</dbReference>
<feature type="disulfide bond" evidence="14">
    <location>
        <begin position="778"/>
        <end position="785"/>
    </location>
</feature>
<dbReference type="InterPro" id="IPR018097">
    <property type="entry name" value="EGF_Ca-bd_CS"/>
</dbReference>
<evidence type="ECO:0000256" key="1">
    <source>
        <dbReference type="ARBA" id="ARBA00004302"/>
    </source>
</evidence>
<feature type="domain" description="Thyroglobulin type-1" evidence="19">
    <location>
        <begin position="817"/>
        <end position="887"/>
    </location>
</feature>
<dbReference type="SUPFAM" id="SSF57610">
    <property type="entry name" value="Thyroglobulin type-1 domain"/>
    <property type="match status" value="4"/>
</dbReference>
<dbReference type="InterPro" id="IPR000033">
    <property type="entry name" value="LDLR_classB_rpt"/>
</dbReference>
<feature type="disulfide bond" evidence="14">
    <location>
        <begin position="923"/>
        <end position="930"/>
    </location>
</feature>
<dbReference type="Gene3D" id="2.40.155.10">
    <property type="entry name" value="Green fluorescent protein"/>
    <property type="match status" value="1"/>
</dbReference>
<dbReference type="SUPFAM" id="SSF57196">
    <property type="entry name" value="EGF/Laminin"/>
    <property type="match status" value="1"/>
</dbReference>
<dbReference type="InterPro" id="IPR051950">
    <property type="entry name" value="Dev_reg/Prot_inhib"/>
</dbReference>
<evidence type="ECO:0000259" key="18">
    <source>
        <dbReference type="PROSITE" id="PS50993"/>
    </source>
</evidence>
<feature type="signal peptide" evidence="16">
    <location>
        <begin position="1"/>
        <end position="23"/>
    </location>
</feature>
<dbReference type="InterPro" id="IPR036857">
    <property type="entry name" value="Thyroglobulin_1_sf"/>
</dbReference>
<dbReference type="Proteomes" id="UP000694548">
    <property type="component" value="Chromosome sgr06"/>
</dbReference>
<dbReference type="InterPro" id="IPR006605">
    <property type="entry name" value="G2_nidogen/fibulin_G2F"/>
</dbReference>
<dbReference type="FunFam" id="2.10.25.10:FF:000139">
    <property type="entry name" value="Fibulin-1"/>
    <property type="match status" value="1"/>
</dbReference>
<evidence type="ECO:0000313" key="22">
    <source>
        <dbReference type="Proteomes" id="UP000694548"/>
    </source>
</evidence>
<comment type="caution">
    <text evidence="12">Lacks conserved residue(s) required for the propagation of feature annotation.</text>
</comment>
<dbReference type="Pfam" id="PF00086">
    <property type="entry name" value="Thyroglobulin_1"/>
    <property type="match status" value="4"/>
</dbReference>
<dbReference type="SMART" id="SM00211">
    <property type="entry name" value="TY"/>
    <property type="match status" value="4"/>
</dbReference>
<keyword evidence="11" id="KW-0325">Glycoprotein</keyword>
<dbReference type="InterPro" id="IPR003886">
    <property type="entry name" value="NIDO_dom"/>
</dbReference>
<feature type="domain" description="EGF-like" evidence="17">
    <location>
        <begin position="628"/>
        <end position="670"/>
    </location>
</feature>
<dbReference type="FunFam" id="4.10.800.10:FF:000001">
    <property type="entry name" value="Testican-3 isoform 2"/>
    <property type="match status" value="1"/>
</dbReference>
<evidence type="ECO:0000256" key="13">
    <source>
        <dbReference type="PROSITE-ProRule" id="PRU00461"/>
    </source>
</evidence>
<feature type="domain" description="Thyroglobulin type-1" evidence="19">
    <location>
        <begin position="890"/>
        <end position="954"/>
    </location>
</feature>
<evidence type="ECO:0000256" key="3">
    <source>
        <dbReference type="ARBA" id="ARBA00022530"/>
    </source>
</evidence>
<feature type="domain" description="Nidogen G2 beta-barrel" evidence="18">
    <location>
        <begin position="356"/>
        <end position="585"/>
    </location>
</feature>
<dbReference type="GO" id="GO:0030855">
    <property type="term" value="P:epithelial cell differentiation"/>
    <property type="evidence" value="ECO:0007669"/>
    <property type="project" value="UniProtKB-ARBA"/>
</dbReference>
<evidence type="ECO:0000256" key="6">
    <source>
        <dbReference type="ARBA" id="ARBA00022737"/>
    </source>
</evidence>
<dbReference type="Pfam" id="PF00058">
    <property type="entry name" value="Ldl_recept_b"/>
    <property type="match status" value="3"/>
</dbReference>
<dbReference type="GO" id="GO:0005509">
    <property type="term" value="F:calcium ion binding"/>
    <property type="evidence" value="ECO:0007669"/>
    <property type="project" value="InterPro"/>
</dbReference>
<organism evidence="21 22">
    <name type="scientific">Nothobranchius furzeri</name>
    <name type="common">Turquoise killifish</name>
    <dbReference type="NCBI Taxonomy" id="105023"/>
    <lineage>
        <taxon>Eukaryota</taxon>
        <taxon>Metazoa</taxon>
        <taxon>Chordata</taxon>
        <taxon>Craniata</taxon>
        <taxon>Vertebrata</taxon>
        <taxon>Euteleostomi</taxon>
        <taxon>Actinopterygii</taxon>
        <taxon>Neopterygii</taxon>
        <taxon>Teleostei</taxon>
        <taxon>Neoteleostei</taxon>
        <taxon>Acanthomorphata</taxon>
        <taxon>Ovalentaria</taxon>
        <taxon>Atherinomorphae</taxon>
        <taxon>Cyprinodontiformes</taxon>
        <taxon>Nothobranchiidae</taxon>
        <taxon>Nothobranchius</taxon>
    </lineage>
</organism>
<evidence type="ECO:0000256" key="15">
    <source>
        <dbReference type="SAM" id="MobiDB-lite"/>
    </source>
</evidence>
<feature type="domain" description="EGF-like" evidence="17">
    <location>
        <begin position="699"/>
        <end position="737"/>
    </location>
</feature>
<dbReference type="PROSITE" id="PS01187">
    <property type="entry name" value="EGF_CA"/>
    <property type="match status" value="1"/>
</dbReference>
<dbReference type="InterPro" id="IPR024731">
    <property type="entry name" value="NELL2-like_EGF"/>
</dbReference>
<feature type="disulfide bond" evidence="14">
    <location>
        <begin position="999"/>
        <end position="1006"/>
    </location>
</feature>
<dbReference type="GO" id="GO:0007160">
    <property type="term" value="P:cell-matrix adhesion"/>
    <property type="evidence" value="ECO:0007669"/>
    <property type="project" value="InterPro"/>
</dbReference>
<sequence length="1323" mass="146355">MDGGSVLAAALLYWSCGVCVVSALHRTDLVSYGALSGDLILAEGDDETSRVLTLPRPLYFYDTPFHQLYVATNGIISAQDLPMEKQYVDDGFPTDFPVVAPFLADIDTSGGRGHIYYRVTETPSVLNRVAQEVRRGFPDAKFAPTHAVVATWENVAAYEDQTQGTELSNKVNTFQAVIGYDETDSYTLFLYPEDGLNFFGTQPKELYNVKIELPARVGFSRGEVTFFIFSRSEGPFYSVTTDEKSVKRLSQVGNTGIPGVWLFHTGNRHSFENIIPAAIGGLLSTLPPEGHALSPVTLMFPFSRTLKMTQTFTLPSSRFQQQCSQNAICSDYATGFCCHCRPGFYGNGRQCLPDGAPQRVSGKVSGTVTVGSFPIVLDNIDLHAYIVVGDGRAYTAISQVPEPVGWALMPVSPVGELFGWLFALELPNSQAGFKTTGDFFLVHAEVLFNPGNQRLSIIQTGSGLDEHNHLRVETIVSGHVPLLPPGAEVTVQPFKETYQYYPSVITSSSVREFVVVSAERGSQSYTFHLKQNITYRDCRHDNRATPETLQITMERVFVMYVKEERILRYAITNKISPVGAGSDDELLNPCYVGNHDCDTTAQCIPLEGQAFKCQCATGYTGDGHNCYDIDECAEGSDLCGDHSQCLNLPGSHRCQCWEGFEMAFDGRNCVGEFKRSALSTNSYWYRFLCQKYVYNFFVDIDECSSSPCHINARCINDLGSFRCHCQPGFHGDGFYCALPKPVRSCLDRVQHTGPDGHPIVGAHIPQCDEHGHYQPQQCHGSTGHCWCVDDRGQERPGTRTPPGTPHVDCRRPGERPKTHCEHHRDSVQTTSPDGHPLVGAYVPQCDEHGHYKAQQCHGSTGHCWCVDDKGQERPGTRTPPGTPHVDCEVVLFCPGGHPIEGTYVPQWYEPRCDAEGQYLPQQCHGSNGHCWCVDSSGQERPGTRTPPDTPPKDCTSTSRPESVCERWRASLMEHYGGKPDPQQYLPQCEPAGEFSPVQCYGHTTYCWCVDENGREVPGTRSHDVVKPACLPSVTPPTARPLPRPNVTPPPNADVTLLYAQGQKIGALPLNGTRLDSSRSRTLLTLHGSIVVGIAYDCKENQVYWTDLSARTINRASMVSGAEPEILINSNLVSPEGLAVDVKRRLMFWVDSSPDVIESANLDGSRRRILFDTDLVNPRAIIVVSSTGTLYWTDWNREAPKIESSSVDGLNRRVVVSDGVGLPNALTYDSSSGQVCWADAGTKRLECISPNGSGRRVIHPTLNYPFSMVYYRNHFYYTDWRRDGVIAVSKDSSKFTDEYLPEQRSHLYGVTIATTYCLPGKINI</sequence>
<dbReference type="InterPro" id="IPR011042">
    <property type="entry name" value="6-blade_b-propeller_TolB-like"/>
</dbReference>
<evidence type="ECO:0000256" key="12">
    <source>
        <dbReference type="PROSITE-ProRule" id="PRU00076"/>
    </source>
</evidence>
<keyword evidence="7" id="KW-0106">Calcium</keyword>
<feature type="region of interest" description="Disordered" evidence="15">
    <location>
        <begin position="938"/>
        <end position="959"/>
    </location>
</feature>
<dbReference type="FunFam" id="2.10.25.10:FF:000038">
    <property type="entry name" value="Fibrillin 2"/>
    <property type="match status" value="1"/>
</dbReference>
<dbReference type="GO" id="GO:0005615">
    <property type="term" value="C:extracellular space"/>
    <property type="evidence" value="ECO:0007669"/>
    <property type="project" value="TreeGrafter"/>
</dbReference>
<reference evidence="21" key="1">
    <citation type="submission" date="2014-08" db="EMBL/GenBank/DDBJ databases">
        <authorList>
            <person name="Senf B."/>
            <person name="Petzold A."/>
            <person name="Downie B.R."/>
            <person name="Koch P."/>
            <person name="Platzer M."/>
        </authorList>
    </citation>
    <scope>NUCLEOTIDE SEQUENCE [LARGE SCALE GENOMIC DNA]</scope>
    <source>
        <strain evidence="21">GRZ</strain>
    </source>
</reference>
<dbReference type="PANTHER" id="PTHR12352:SF3">
    <property type="entry name" value="NIDOGEN-2"/>
    <property type="match status" value="1"/>
</dbReference>
<feature type="domain" description="NIDO" evidence="20">
    <location>
        <begin position="101"/>
        <end position="268"/>
    </location>
</feature>
<dbReference type="PROSITE" id="PS51220">
    <property type="entry name" value="NIDO"/>
    <property type="match status" value="1"/>
</dbReference>
<dbReference type="CDD" id="cd00191">
    <property type="entry name" value="TY"/>
    <property type="match status" value="4"/>
</dbReference>
<gene>
    <name evidence="21" type="primary">NID2</name>
</gene>
<dbReference type="InterPro" id="IPR000152">
    <property type="entry name" value="EGF-type_Asp/Asn_hydroxyl_site"/>
</dbReference>
<dbReference type="PROSITE" id="PS00010">
    <property type="entry name" value="ASX_HYDROXYL"/>
    <property type="match status" value="1"/>
</dbReference>
<dbReference type="Gene3D" id="4.10.800.10">
    <property type="entry name" value="Thyroglobulin type-1"/>
    <property type="match status" value="4"/>
</dbReference>
<dbReference type="Pfam" id="PF07474">
    <property type="entry name" value="G2F"/>
    <property type="match status" value="1"/>
</dbReference>
<feature type="disulfide bond" evidence="14">
    <location>
        <begin position="856"/>
        <end position="863"/>
    </location>
</feature>
<keyword evidence="6" id="KW-0677">Repeat</keyword>
<dbReference type="SUPFAM" id="SSF54511">
    <property type="entry name" value="GFP-like"/>
    <property type="match status" value="1"/>
</dbReference>
<evidence type="ECO:0000313" key="21">
    <source>
        <dbReference type="Ensembl" id="ENSNFUP00015004101.1"/>
    </source>
</evidence>
<dbReference type="PROSITE" id="PS50993">
    <property type="entry name" value="NIDOGEN_G2"/>
    <property type="match status" value="1"/>
</dbReference>
<evidence type="ECO:0000256" key="5">
    <source>
        <dbReference type="ARBA" id="ARBA00022729"/>
    </source>
</evidence>
<dbReference type="SMART" id="SM00682">
    <property type="entry name" value="G2F"/>
    <property type="match status" value="1"/>
</dbReference>
<keyword evidence="4 12" id="KW-0245">EGF-like domain</keyword>
<dbReference type="GeneTree" id="ENSGT00940000157901"/>